<name>A0A919SZ38_9ACTN</name>
<dbReference type="Proteomes" id="UP000680865">
    <property type="component" value="Unassembled WGS sequence"/>
</dbReference>
<accession>A0A919SZ38</accession>
<proteinExistence type="predicted"/>
<dbReference type="AlphaFoldDB" id="A0A919SZ38"/>
<evidence type="ECO:0000313" key="2">
    <source>
        <dbReference type="Proteomes" id="UP000680865"/>
    </source>
</evidence>
<dbReference type="EMBL" id="BOQP01000049">
    <property type="protein sequence ID" value="GIM81780.1"/>
    <property type="molecule type" value="Genomic_DNA"/>
</dbReference>
<protein>
    <recommendedName>
        <fullName evidence="3">Secreted protein</fullName>
    </recommendedName>
</protein>
<reference evidence="1" key="1">
    <citation type="submission" date="2021-03" db="EMBL/GenBank/DDBJ databases">
        <title>Whole genome shotgun sequence of Actinoplanes consettensis NBRC 14913.</title>
        <authorList>
            <person name="Komaki H."/>
            <person name="Tamura T."/>
        </authorList>
    </citation>
    <scope>NUCLEOTIDE SEQUENCE</scope>
    <source>
        <strain evidence="1">NBRC 14913</strain>
    </source>
</reference>
<evidence type="ECO:0000313" key="1">
    <source>
        <dbReference type="EMBL" id="GIM81780.1"/>
    </source>
</evidence>
<organism evidence="1 2">
    <name type="scientific">Winogradskya consettensis</name>
    <dbReference type="NCBI Taxonomy" id="113560"/>
    <lineage>
        <taxon>Bacteria</taxon>
        <taxon>Bacillati</taxon>
        <taxon>Actinomycetota</taxon>
        <taxon>Actinomycetes</taxon>
        <taxon>Micromonosporales</taxon>
        <taxon>Micromonosporaceae</taxon>
        <taxon>Winogradskya</taxon>
    </lineage>
</organism>
<gene>
    <name evidence="1" type="ORF">Aco04nite_78270</name>
</gene>
<comment type="caution">
    <text evidence="1">The sequence shown here is derived from an EMBL/GenBank/DDBJ whole genome shotgun (WGS) entry which is preliminary data.</text>
</comment>
<evidence type="ECO:0008006" key="3">
    <source>
        <dbReference type="Google" id="ProtNLM"/>
    </source>
</evidence>
<keyword evidence="2" id="KW-1185">Reference proteome</keyword>
<sequence>MLLDLDGVLNPFGASTCPEGYVEHEFYPGEGPLRYCPAHGEWISELATAGELRWATAWGDDANTLFAPMLGIEPLPFVPFPPLPFLPEQKVPAIAEVVQDRPAAWIDDNHTEAGRRWAAERAAPTLLVPIDSEVGWTRDDVEKVLAWARDL</sequence>